<dbReference type="EMBL" id="MAAO01000002">
    <property type="protein sequence ID" value="OUR99792.1"/>
    <property type="molecule type" value="Genomic_DNA"/>
</dbReference>
<reference evidence="5" key="1">
    <citation type="journal article" date="2017" name="Proc. Natl. Acad. Sci. U.S.A.">
        <title>Simulation of Deepwater Horizon oil plume reveals substrate specialization within a complex community of hydrocarbon-degraders.</title>
        <authorList>
            <person name="Hu P."/>
            <person name="Dubinsky E.A."/>
            <person name="Probst A.J."/>
            <person name="Wang J."/>
            <person name="Sieber C.M.K."/>
            <person name="Tom L.M."/>
            <person name="Gardinali P."/>
            <person name="Banfield J.F."/>
            <person name="Atlas R.M."/>
            <person name="Andersen G.L."/>
        </authorList>
    </citation>
    <scope>NUCLEOTIDE SEQUENCE [LARGE SCALE GENOMIC DNA]</scope>
</reference>
<keyword evidence="1 2" id="KW-0597">Phosphoprotein</keyword>
<dbReference type="Pfam" id="PF00072">
    <property type="entry name" value="Response_reg"/>
    <property type="match status" value="1"/>
</dbReference>
<organism evidence="4 5">
    <name type="scientific">Halobacteriovorax marinus</name>
    <dbReference type="NCBI Taxonomy" id="97084"/>
    <lineage>
        <taxon>Bacteria</taxon>
        <taxon>Pseudomonadati</taxon>
        <taxon>Bdellovibrionota</taxon>
        <taxon>Bacteriovoracia</taxon>
        <taxon>Bacteriovoracales</taxon>
        <taxon>Halobacteriovoraceae</taxon>
        <taxon>Halobacteriovorax</taxon>
    </lineage>
</organism>
<dbReference type="SUPFAM" id="SSF52172">
    <property type="entry name" value="CheY-like"/>
    <property type="match status" value="1"/>
</dbReference>
<dbReference type="InterPro" id="IPR001789">
    <property type="entry name" value="Sig_transdc_resp-reg_receiver"/>
</dbReference>
<dbReference type="CDD" id="cd00156">
    <property type="entry name" value="REC"/>
    <property type="match status" value="1"/>
</dbReference>
<dbReference type="InterPro" id="IPR011006">
    <property type="entry name" value="CheY-like_superfamily"/>
</dbReference>
<accession>A0A1Y5FC65</accession>
<proteinExistence type="predicted"/>
<dbReference type="AlphaFoldDB" id="A0A1Y5FC65"/>
<comment type="caution">
    <text evidence="4">The sequence shown here is derived from an EMBL/GenBank/DDBJ whole genome shotgun (WGS) entry which is preliminary data.</text>
</comment>
<evidence type="ECO:0000256" key="2">
    <source>
        <dbReference type="PROSITE-ProRule" id="PRU00169"/>
    </source>
</evidence>
<dbReference type="Gene3D" id="3.40.50.2300">
    <property type="match status" value="1"/>
</dbReference>
<sequence>MFRMLFVDDDELMQDLMAVKLKNLKELYLDLSLDGNDALGKIETNQYDLIISDICMPNMTGIELCKIVKQGDENIKFALFSGKISLTPTEIIETKADYFINKDSTNFHNIISIIENLFLKKFLYNEAA</sequence>
<dbReference type="PROSITE" id="PS50110">
    <property type="entry name" value="RESPONSE_REGULATORY"/>
    <property type="match status" value="1"/>
</dbReference>
<dbReference type="InterPro" id="IPR050595">
    <property type="entry name" value="Bact_response_regulator"/>
</dbReference>
<evidence type="ECO:0000259" key="3">
    <source>
        <dbReference type="PROSITE" id="PS50110"/>
    </source>
</evidence>
<evidence type="ECO:0000313" key="4">
    <source>
        <dbReference type="EMBL" id="OUR99792.1"/>
    </source>
</evidence>
<feature type="modified residue" description="4-aspartylphosphate" evidence="2">
    <location>
        <position position="53"/>
    </location>
</feature>
<dbReference type="Proteomes" id="UP000196531">
    <property type="component" value="Unassembled WGS sequence"/>
</dbReference>
<protein>
    <recommendedName>
        <fullName evidence="3">Response regulatory domain-containing protein</fullName>
    </recommendedName>
</protein>
<dbReference type="SMART" id="SM00448">
    <property type="entry name" value="REC"/>
    <property type="match status" value="1"/>
</dbReference>
<dbReference type="GO" id="GO:0000160">
    <property type="term" value="P:phosphorelay signal transduction system"/>
    <property type="evidence" value="ECO:0007669"/>
    <property type="project" value="InterPro"/>
</dbReference>
<dbReference type="PANTHER" id="PTHR44591">
    <property type="entry name" value="STRESS RESPONSE REGULATOR PROTEIN 1"/>
    <property type="match status" value="1"/>
</dbReference>
<evidence type="ECO:0000256" key="1">
    <source>
        <dbReference type="ARBA" id="ARBA00022553"/>
    </source>
</evidence>
<name>A0A1Y5FC65_9BACT</name>
<gene>
    <name evidence="4" type="ORF">A9Q84_01830</name>
</gene>
<dbReference type="PANTHER" id="PTHR44591:SF3">
    <property type="entry name" value="RESPONSE REGULATORY DOMAIN-CONTAINING PROTEIN"/>
    <property type="match status" value="1"/>
</dbReference>
<evidence type="ECO:0000313" key="5">
    <source>
        <dbReference type="Proteomes" id="UP000196531"/>
    </source>
</evidence>
<feature type="domain" description="Response regulatory" evidence="3">
    <location>
        <begin position="3"/>
        <end position="117"/>
    </location>
</feature>